<dbReference type="AlphaFoldDB" id="A0A8J2LTT3"/>
<evidence type="ECO:0000313" key="3">
    <source>
        <dbReference type="Proteomes" id="UP000746747"/>
    </source>
</evidence>
<protein>
    <submittedName>
        <fullName evidence="2">Uncharacterized protein</fullName>
    </submittedName>
</protein>
<comment type="caution">
    <text evidence="2">The sequence shown here is derived from an EMBL/GenBank/DDBJ whole genome shotgun (WGS) entry which is preliminary data.</text>
</comment>
<dbReference type="EMBL" id="CAKAEH010000107">
    <property type="protein sequence ID" value="CAG9529858.1"/>
    <property type="molecule type" value="Genomic_DNA"/>
</dbReference>
<feature type="region of interest" description="Disordered" evidence="1">
    <location>
        <begin position="64"/>
        <end position="84"/>
    </location>
</feature>
<evidence type="ECO:0000313" key="2">
    <source>
        <dbReference type="EMBL" id="CAG9529858.1"/>
    </source>
</evidence>
<organism evidence="2 3">
    <name type="scientific">Cercopithifilaria johnstoni</name>
    <dbReference type="NCBI Taxonomy" id="2874296"/>
    <lineage>
        <taxon>Eukaryota</taxon>
        <taxon>Metazoa</taxon>
        <taxon>Ecdysozoa</taxon>
        <taxon>Nematoda</taxon>
        <taxon>Chromadorea</taxon>
        <taxon>Rhabditida</taxon>
        <taxon>Spirurina</taxon>
        <taxon>Spiruromorpha</taxon>
        <taxon>Filarioidea</taxon>
        <taxon>Onchocercidae</taxon>
        <taxon>Cercopithifilaria</taxon>
    </lineage>
</organism>
<evidence type="ECO:0000256" key="1">
    <source>
        <dbReference type="SAM" id="MobiDB-lite"/>
    </source>
</evidence>
<dbReference type="Proteomes" id="UP000746747">
    <property type="component" value="Unassembled WGS sequence"/>
</dbReference>
<reference evidence="2" key="1">
    <citation type="submission" date="2021-09" db="EMBL/GenBank/DDBJ databases">
        <authorList>
            <consortium name="Pathogen Informatics"/>
        </authorList>
    </citation>
    <scope>NUCLEOTIDE SEQUENCE</scope>
</reference>
<gene>
    <name evidence="2" type="ORF">CJOHNSTONI_LOCUS405</name>
</gene>
<accession>A0A8J2LTT3</accession>
<feature type="compositionally biased region" description="Low complexity" evidence="1">
    <location>
        <begin position="64"/>
        <end position="76"/>
    </location>
</feature>
<sequence>MLQYCDNTLEGEISNDMHSDILLYSEIDPHDTIEEFPGTYSLITIPLEPTAEEEAFQTYSESQPMLPSPLQQQSQPTDFTSIPHSTESTSIQIMQYCDNTLESEISNGVHANISLYSEIDPHDTIEEFPGTYSVITIPLGPTAEEEAFQTYSESQPISPSPLQQQSQLIDFTSIPYPTESTFVHLEQLSSGYFNNALRSEILNGMYSDISLIDPRCTIQPLLTTSIYNNGKLLPHEMTQQICNLVLGIIKKLHSNYFPKSFQDHEKVCDQSFSNAETSNITACAILTGFQPQSSQQPILNFGVTVIGDYLMNEQYQVLVTNLCN</sequence>
<keyword evidence="3" id="KW-1185">Reference proteome</keyword>
<proteinExistence type="predicted"/>
<name>A0A8J2LTT3_9BILA</name>